<feature type="transmembrane region" description="Helical" evidence="12">
    <location>
        <begin position="49"/>
        <end position="71"/>
    </location>
</feature>
<dbReference type="GO" id="GO:0015450">
    <property type="term" value="F:protein-transporting ATPase activity"/>
    <property type="evidence" value="ECO:0007669"/>
    <property type="project" value="InterPro"/>
</dbReference>
<accession>Q4G3B4</accession>
<dbReference type="GO" id="GO:0016020">
    <property type="term" value="C:membrane"/>
    <property type="evidence" value="ECO:0007669"/>
    <property type="project" value="UniProtKB-SubCell"/>
</dbReference>
<geneLocation type="plastid" evidence="13"/>
<proteinExistence type="inferred from homology"/>
<sequence>MSIYENVWILISLVIIVLILSTDPKSSTNSIGNNNITLMFSSISESQKFIRNFSWILIVAFYFLTVLLSYLN</sequence>
<dbReference type="GO" id="GO:0009306">
    <property type="term" value="P:protein secretion"/>
    <property type="evidence" value="ECO:0007669"/>
    <property type="project" value="InterPro"/>
</dbReference>
<comment type="function">
    <text evidence="11">Involved in protein export. Participates in an early event of protein translocation across the chloroplast thylakoid membrane.</text>
</comment>
<keyword evidence="6 12" id="KW-0812">Transmembrane</keyword>
<evidence type="ECO:0000256" key="6">
    <source>
        <dbReference type="ARBA" id="ARBA00022692"/>
    </source>
</evidence>
<keyword evidence="8 12" id="KW-1133">Transmembrane helix</keyword>
<comment type="similarity">
    <text evidence="2">Belongs to the SecG family.</text>
</comment>
<evidence type="ECO:0000313" key="14">
    <source>
        <dbReference type="EMBL" id="AEI29514.1"/>
    </source>
</evidence>
<reference evidence="13" key="1">
    <citation type="journal article" date="2005" name="DNA Res.">
        <title>The complete plastid genome sequence of the haptophyte Emiliania huxleyi: a comparison to other plastid genomes.</title>
        <authorList>
            <person name="Sanchez-Puerta M.V."/>
            <person name="Bachvaroff T.R."/>
            <person name="Delwiche C.F."/>
        </authorList>
    </citation>
    <scope>NUCLEOTIDE SEQUENCE</scope>
    <source>
        <strain evidence="13">CCMP 373</strain>
    </source>
</reference>
<organism evidence="13">
    <name type="scientific">Emiliania huxleyi</name>
    <name type="common">Coccolithophore</name>
    <name type="synonym">Pontosphaera huxleyi</name>
    <dbReference type="NCBI Taxonomy" id="2903"/>
    <lineage>
        <taxon>Eukaryota</taxon>
        <taxon>Haptista</taxon>
        <taxon>Haptophyta</taxon>
        <taxon>Prymnesiophyceae</taxon>
        <taxon>Isochrysidales</taxon>
        <taxon>Noelaerhabdaceae</taxon>
        <taxon>Emiliania</taxon>
    </lineage>
</organism>
<dbReference type="Pfam" id="PF03840">
    <property type="entry name" value="SecG"/>
    <property type="match status" value="1"/>
</dbReference>
<evidence type="ECO:0000256" key="7">
    <source>
        <dbReference type="ARBA" id="ARBA00022927"/>
    </source>
</evidence>
<dbReference type="AlphaFoldDB" id="Q4G3B4"/>
<dbReference type="EMBL" id="AY741371">
    <property type="protein sequence ID" value="AAX13852.1"/>
    <property type="molecule type" value="Genomic_DNA"/>
</dbReference>
<name>Q4G3B4_EMIHU</name>
<protein>
    <recommendedName>
        <fullName evidence="4">Probable protein-export membrane protein SecG</fullName>
    </recommendedName>
    <alternativeName>
        <fullName evidence="3">Probable protein-export membrane protein secG</fullName>
    </alternativeName>
</protein>
<keyword evidence="10 12" id="KW-0472">Membrane</keyword>
<dbReference type="EMBL" id="JN022705">
    <property type="protein sequence ID" value="AEI29514.1"/>
    <property type="molecule type" value="Genomic_DNA"/>
</dbReference>
<feature type="transmembrane region" description="Helical" evidence="12">
    <location>
        <begin position="6"/>
        <end position="22"/>
    </location>
</feature>
<gene>
    <name evidence="13" type="primary">ycf47</name>
</gene>
<evidence type="ECO:0000256" key="3">
    <source>
        <dbReference type="ARBA" id="ARBA00013657"/>
    </source>
</evidence>
<keyword evidence="5" id="KW-0813">Transport</keyword>
<keyword evidence="9" id="KW-0811">Translocation</keyword>
<evidence type="ECO:0000256" key="1">
    <source>
        <dbReference type="ARBA" id="ARBA00004141"/>
    </source>
</evidence>
<evidence type="ECO:0000256" key="5">
    <source>
        <dbReference type="ARBA" id="ARBA00022448"/>
    </source>
</evidence>
<dbReference type="InterPro" id="IPR004692">
    <property type="entry name" value="SecG"/>
</dbReference>
<dbReference type="GeneID" id="3562426"/>
<evidence type="ECO:0000313" key="13">
    <source>
        <dbReference type="EMBL" id="AAX13852.1"/>
    </source>
</evidence>
<dbReference type="NCBIfam" id="TIGR00810">
    <property type="entry name" value="secG"/>
    <property type="match status" value="1"/>
</dbReference>
<dbReference type="RefSeq" id="YP_277353.1">
    <property type="nucleotide sequence ID" value="NC_007288.1"/>
</dbReference>
<keyword evidence="13" id="KW-0150">Chloroplast</keyword>
<evidence type="ECO:0000256" key="12">
    <source>
        <dbReference type="SAM" id="Phobius"/>
    </source>
</evidence>
<evidence type="ECO:0000256" key="4">
    <source>
        <dbReference type="ARBA" id="ARBA00015435"/>
    </source>
</evidence>
<evidence type="ECO:0000256" key="9">
    <source>
        <dbReference type="ARBA" id="ARBA00023010"/>
    </source>
</evidence>
<reference evidence="14" key="2">
    <citation type="journal article" date="2012" name="J. Eukaryot. Microbiol.">
        <title>Twenty-Fold Difference in Evolutionary Rates between the Mitochondrial and Plastid Genomes of Species with Secondary Red Plastids.</title>
        <authorList>
            <person name="Smith D.R."/>
            <person name="Keeling P.J."/>
        </authorList>
    </citation>
    <scope>NUCLEOTIDE SEQUENCE</scope>
</reference>
<evidence type="ECO:0000256" key="11">
    <source>
        <dbReference type="ARBA" id="ARBA00025638"/>
    </source>
</evidence>
<keyword evidence="7" id="KW-0653">Protein transport</keyword>
<evidence type="ECO:0000256" key="8">
    <source>
        <dbReference type="ARBA" id="ARBA00022989"/>
    </source>
</evidence>
<evidence type="ECO:0000256" key="10">
    <source>
        <dbReference type="ARBA" id="ARBA00023136"/>
    </source>
</evidence>
<evidence type="ECO:0000256" key="2">
    <source>
        <dbReference type="ARBA" id="ARBA00008445"/>
    </source>
</evidence>
<comment type="subcellular location">
    <subcellularLocation>
        <location evidence="1">Membrane</location>
        <topology evidence="1">Multi-pass membrane protein</topology>
    </subcellularLocation>
</comment>
<keyword evidence="14" id="KW-0934">Plastid</keyword>